<protein>
    <submittedName>
        <fullName evidence="2">Glycosyltransferase family 4 protein</fullName>
    </submittedName>
</protein>
<dbReference type="Proteomes" id="UP000538075">
    <property type="component" value="Unassembled WGS sequence"/>
</dbReference>
<evidence type="ECO:0000313" key="2">
    <source>
        <dbReference type="EMBL" id="MBA4466010.1"/>
    </source>
</evidence>
<gene>
    <name evidence="2" type="ORF">FHK98_10595</name>
</gene>
<dbReference type="PANTHER" id="PTHR46401">
    <property type="entry name" value="GLYCOSYLTRANSFERASE WBBK-RELATED"/>
    <property type="match status" value="1"/>
</dbReference>
<dbReference type="Pfam" id="PF13692">
    <property type="entry name" value="Glyco_trans_1_4"/>
    <property type="match status" value="1"/>
</dbReference>
<dbReference type="AlphaFoldDB" id="A0A838WP56"/>
<dbReference type="Gene3D" id="3.40.50.2000">
    <property type="entry name" value="Glycogen Phosphorylase B"/>
    <property type="match status" value="2"/>
</dbReference>
<proteinExistence type="predicted"/>
<dbReference type="EMBL" id="VDFG01000732">
    <property type="protein sequence ID" value="MBA4466010.1"/>
    <property type="molecule type" value="Genomic_DNA"/>
</dbReference>
<dbReference type="CDD" id="cd03801">
    <property type="entry name" value="GT4_PimA-like"/>
    <property type="match status" value="1"/>
</dbReference>
<dbReference type="GO" id="GO:0016757">
    <property type="term" value="F:glycosyltransferase activity"/>
    <property type="evidence" value="ECO:0007669"/>
    <property type="project" value="TreeGrafter"/>
</dbReference>
<accession>A0A838WP56</accession>
<dbReference type="GO" id="GO:0009103">
    <property type="term" value="P:lipopolysaccharide biosynthetic process"/>
    <property type="evidence" value="ECO:0007669"/>
    <property type="project" value="TreeGrafter"/>
</dbReference>
<dbReference type="SUPFAM" id="SSF53756">
    <property type="entry name" value="UDP-Glycosyltransferase/glycogen phosphorylase"/>
    <property type="match status" value="1"/>
</dbReference>
<keyword evidence="1 2" id="KW-0808">Transferase</keyword>
<reference evidence="2 3" key="1">
    <citation type="journal article" date="2020" name="J. Appl. Phycol.">
        <title>Morphological changes and genome evolution in Raphidiopsis raciborskii CS-506 after 23 years in culture.</title>
        <authorList>
            <person name="Willis A."/>
            <person name="Bent S.J."/>
            <person name="Jameson I.D."/>
        </authorList>
    </citation>
    <scope>NUCLEOTIDE SEQUENCE [LARGE SCALE GENOMIC DNA]</scope>
    <source>
        <strain evidence="2 3">CS-506_A</strain>
    </source>
</reference>
<organism evidence="2 3">
    <name type="scientific">Cylindrospermopsis raciborskii CS-506_A</name>
    <dbReference type="NCBI Taxonomy" id="2585140"/>
    <lineage>
        <taxon>Bacteria</taxon>
        <taxon>Bacillati</taxon>
        <taxon>Cyanobacteriota</taxon>
        <taxon>Cyanophyceae</taxon>
        <taxon>Nostocales</taxon>
        <taxon>Aphanizomenonaceae</taxon>
        <taxon>Cylindrospermopsis</taxon>
    </lineage>
</organism>
<sequence>MQLLLSSPGVGPFIQQTAKALYEASILHSYATTFVSYPESTWQKSLCGMAKIFKFNLERELQRRAITEIPLTYVHNYPWREILRTISSKLDQDGRLTDKLWEWSTKGFDHWVANHHLGTVGGVYGYETACLATFRAAKKQGLATIYELPAPEHDFVANILEQELTLYPQLRTSYYQYTQQLQQQRTEHGRQEWELADVIIVNSQFTKNSYAAAGLDMDKVRLIPLGAPPVREKLPNNSINSDKTMQFLWAGTFSIRKGAHYLVSAWQKLQPQEARLKVFGAMGLPENLLINLPKSIEFFPTVPRTELVKIYQVCDVLVFPTLCDGFGMVITEALAQGLPVITTNCAGASNLIQDGVNGLIIPPRDTEALAAAINWCLTHPSQVKEMSTAALKTAAQWQWSDYRQSLVANIQAGLKSAGYQ</sequence>
<evidence type="ECO:0000256" key="1">
    <source>
        <dbReference type="ARBA" id="ARBA00022679"/>
    </source>
</evidence>
<comment type="caution">
    <text evidence="2">The sequence shown here is derived from an EMBL/GenBank/DDBJ whole genome shotgun (WGS) entry which is preliminary data.</text>
</comment>
<dbReference type="PANTHER" id="PTHR46401:SF2">
    <property type="entry name" value="GLYCOSYLTRANSFERASE WBBK-RELATED"/>
    <property type="match status" value="1"/>
</dbReference>
<name>A0A838WP56_9CYAN</name>
<evidence type="ECO:0000313" key="3">
    <source>
        <dbReference type="Proteomes" id="UP000538075"/>
    </source>
</evidence>